<evidence type="ECO:0000256" key="1">
    <source>
        <dbReference type="SAM" id="MobiDB-lite"/>
    </source>
</evidence>
<feature type="region of interest" description="Disordered" evidence="1">
    <location>
        <begin position="1"/>
        <end position="25"/>
    </location>
</feature>
<keyword evidence="3" id="KW-1185">Reference proteome</keyword>
<reference evidence="2 3" key="1">
    <citation type="submission" date="2023-08" db="EMBL/GenBank/DDBJ databases">
        <title>Black Yeasts Isolated from many extreme environments.</title>
        <authorList>
            <person name="Coleine C."/>
            <person name="Stajich J.E."/>
            <person name="Selbmann L."/>
        </authorList>
    </citation>
    <scope>NUCLEOTIDE SEQUENCE [LARGE SCALE GENOMIC DNA]</scope>
    <source>
        <strain evidence="2 3">CCFEE 5792</strain>
    </source>
</reference>
<protein>
    <recommendedName>
        <fullName evidence="4">Transcription factor domain-containing protein</fullName>
    </recommendedName>
</protein>
<evidence type="ECO:0000313" key="3">
    <source>
        <dbReference type="Proteomes" id="UP001358417"/>
    </source>
</evidence>
<comment type="caution">
    <text evidence="2">The sequence shown here is derived from an EMBL/GenBank/DDBJ whole genome shotgun (WGS) entry which is preliminary data.</text>
</comment>
<dbReference type="AlphaFoldDB" id="A0AAV9NBU7"/>
<name>A0AAV9NBU7_9EURO</name>
<gene>
    <name evidence="2" type="ORF">LTR84_003511</name>
</gene>
<proteinExistence type="predicted"/>
<sequence length="503" mass="55736">MNCWSCEGASEGSPSYDPPTLTQSSRSLGGSQIIFSTPFPDFPTDAVAEEDFLSAEFLPTTEVVPGKEIFWSDPGVRTPANTQGMNIWSILHEFFDTGYIIFPVVSYADVAIRLLDTPDWPAVPDLRTLLLAIRLMIACGKYRMDSRDETLLYQLIREVEISRLEYDFADPASLDAVACSLFLFTAYNILEKHGRAFLYLDEAATLLEKTTPSTEAEKRRKLQVQQVMFNTEVATIEIYGTSTTQRRTREPSLTEDIVSVSQLEDGIDVSSTKLAAHLLKQLTKINLAKDADALQKLNNESHEDIEILLGSALQQHRYSRIQAADVILTRQWQLSSRFVLGDSGISSLARPSWSTVEHLGHVAMSWVCLLQEGELRVVGLGKLAGLIRNIAALGDLRKGRTIIGGLAGAVSREDHDKKYAPTLARILIPMMSSLTSTLSMPSEQVSQHFLPSVHGEVRSIRPMLECVSNDNPSFPVESSTSDIGEILSGQQEETDFEQFINTS</sequence>
<evidence type="ECO:0000313" key="2">
    <source>
        <dbReference type="EMBL" id="KAK5050952.1"/>
    </source>
</evidence>
<accession>A0AAV9NBU7</accession>
<dbReference type="RefSeq" id="XP_064705452.1">
    <property type="nucleotide sequence ID" value="XM_064847099.1"/>
</dbReference>
<evidence type="ECO:0008006" key="4">
    <source>
        <dbReference type="Google" id="ProtNLM"/>
    </source>
</evidence>
<dbReference type="GeneID" id="89971698"/>
<organism evidence="2 3">
    <name type="scientific">Exophiala bonariae</name>
    <dbReference type="NCBI Taxonomy" id="1690606"/>
    <lineage>
        <taxon>Eukaryota</taxon>
        <taxon>Fungi</taxon>
        <taxon>Dikarya</taxon>
        <taxon>Ascomycota</taxon>
        <taxon>Pezizomycotina</taxon>
        <taxon>Eurotiomycetes</taxon>
        <taxon>Chaetothyriomycetidae</taxon>
        <taxon>Chaetothyriales</taxon>
        <taxon>Herpotrichiellaceae</taxon>
        <taxon>Exophiala</taxon>
    </lineage>
</organism>
<dbReference type="EMBL" id="JAVRRD010000016">
    <property type="protein sequence ID" value="KAK5050952.1"/>
    <property type="molecule type" value="Genomic_DNA"/>
</dbReference>
<dbReference type="Proteomes" id="UP001358417">
    <property type="component" value="Unassembled WGS sequence"/>
</dbReference>